<dbReference type="InterPro" id="IPR027417">
    <property type="entry name" value="P-loop_NTPase"/>
</dbReference>
<dbReference type="GO" id="GO:0016887">
    <property type="term" value="F:ATP hydrolysis activity"/>
    <property type="evidence" value="ECO:0007669"/>
    <property type="project" value="RHEA"/>
</dbReference>
<dbReference type="HOGENOM" id="CLU_2214171_0_0_1"/>
<dbReference type="Gene3D" id="1.10.8.60">
    <property type="match status" value="2"/>
</dbReference>
<proteinExistence type="inferred from homology"/>
<dbReference type="EnsemblPlants" id="OMERI07G16690.1">
    <property type="protein sequence ID" value="OMERI07G16690.1"/>
    <property type="gene ID" value="OMERI07G16690"/>
</dbReference>
<dbReference type="EC" id="3.6.4.12" evidence="1"/>
<keyword evidence="1" id="KW-0547">Nucleotide-binding</keyword>
<protein>
    <recommendedName>
        <fullName evidence="1">RuvB-like helicase</fullName>
        <ecNumber evidence="1">3.6.4.12</ecNumber>
    </recommendedName>
</protein>
<dbReference type="Gramene" id="OMERI07G16690.1">
    <property type="protein sequence ID" value="OMERI07G16690.1"/>
    <property type="gene ID" value="OMERI07G16690"/>
</dbReference>
<dbReference type="PANTHER" id="PTHR11093">
    <property type="entry name" value="RUVB-RELATED REPTIN AND PONTIN"/>
    <property type="match status" value="1"/>
</dbReference>
<feature type="domain" description="RuvB-like AAA-lid" evidence="2">
    <location>
        <begin position="36"/>
        <end position="65"/>
    </location>
</feature>
<evidence type="ECO:0000259" key="2">
    <source>
        <dbReference type="Pfam" id="PF17856"/>
    </source>
</evidence>
<keyword evidence="1" id="KW-0347">Helicase</keyword>
<comment type="similarity">
    <text evidence="1">Belongs to the RuvB family.</text>
</comment>
<keyword evidence="1" id="KW-0804">Transcription</keyword>
<dbReference type="SUPFAM" id="SSF52540">
    <property type="entry name" value="P-loop containing nucleoside triphosphate hydrolases"/>
    <property type="match status" value="1"/>
</dbReference>
<keyword evidence="4" id="KW-1185">Reference proteome</keyword>
<dbReference type="InterPro" id="IPR041048">
    <property type="entry name" value="RuvB-like_C"/>
</dbReference>
<reference evidence="3" key="2">
    <citation type="submission" date="2018-05" db="EMBL/GenBank/DDBJ databases">
        <title>OmerRS3 (Oryza meridionalis Reference Sequence Version 3).</title>
        <authorList>
            <person name="Zhang J."/>
            <person name="Kudrna D."/>
            <person name="Lee S."/>
            <person name="Talag J."/>
            <person name="Welchert J."/>
            <person name="Wing R.A."/>
        </authorList>
    </citation>
    <scope>NUCLEOTIDE SEQUENCE [LARGE SCALE GENOMIC DNA]</scope>
    <source>
        <strain evidence="3">cv. OR44</strain>
    </source>
</reference>
<comment type="catalytic activity">
    <reaction evidence="1">
        <text>ATP + H2O = ADP + phosphate + H(+)</text>
        <dbReference type="Rhea" id="RHEA:13065"/>
        <dbReference type="ChEBI" id="CHEBI:15377"/>
        <dbReference type="ChEBI" id="CHEBI:15378"/>
        <dbReference type="ChEBI" id="CHEBI:30616"/>
        <dbReference type="ChEBI" id="CHEBI:43474"/>
        <dbReference type="ChEBI" id="CHEBI:456216"/>
        <dbReference type="EC" id="3.6.4.12"/>
    </reaction>
</comment>
<dbReference type="GO" id="GO:0005524">
    <property type="term" value="F:ATP binding"/>
    <property type="evidence" value="ECO:0007669"/>
    <property type="project" value="UniProtKB-KW"/>
</dbReference>
<reference evidence="3" key="1">
    <citation type="submission" date="2015-04" db="UniProtKB">
        <authorList>
            <consortium name="EnsemblPlants"/>
        </authorList>
    </citation>
    <scope>IDENTIFICATION</scope>
</reference>
<dbReference type="STRING" id="40149.A0A0E0EDL7"/>
<organism evidence="3">
    <name type="scientific">Oryza meridionalis</name>
    <dbReference type="NCBI Taxonomy" id="40149"/>
    <lineage>
        <taxon>Eukaryota</taxon>
        <taxon>Viridiplantae</taxon>
        <taxon>Streptophyta</taxon>
        <taxon>Embryophyta</taxon>
        <taxon>Tracheophyta</taxon>
        <taxon>Spermatophyta</taxon>
        <taxon>Magnoliopsida</taxon>
        <taxon>Liliopsida</taxon>
        <taxon>Poales</taxon>
        <taxon>Poaceae</taxon>
        <taxon>BOP clade</taxon>
        <taxon>Oryzoideae</taxon>
        <taxon>Oryzeae</taxon>
        <taxon>Oryzinae</taxon>
        <taxon>Oryza</taxon>
    </lineage>
</organism>
<accession>A0A0E0EDL7</accession>
<keyword evidence="1" id="KW-0539">Nucleus</keyword>
<dbReference type="AlphaFoldDB" id="A0A0E0EDL7"/>
<evidence type="ECO:0000313" key="4">
    <source>
        <dbReference type="Proteomes" id="UP000008021"/>
    </source>
</evidence>
<sequence>MKLMSSIPGHRIPPDFLDRLLIITTHHYTEDDIRKILDIRCDEDVEMSADAKVLLTTIGVETSLRIEKRKNKIVEMEDISRVYQLFLDVKRSTQYLMEHQSQSYANE</sequence>
<keyword evidence="1" id="KW-0805">Transcription regulation</keyword>
<dbReference type="Pfam" id="PF17856">
    <property type="entry name" value="TIP49_C"/>
    <property type="match status" value="1"/>
</dbReference>
<dbReference type="Proteomes" id="UP000008021">
    <property type="component" value="Chromosome 7"/>
</dbReference>
<keyword evidence="1" id="KW-0378">Hydrolase</keyword>
<evidence type="ECO:0000313" key="3">
    <source>
        <dbReference type="EnsemblPlants" id="OMERI07G16690.1"/>
    </source>
</evidence>
<dbReference type="InterPro" id="IPR027238">
    <property type="entry name" value="RuvB-like"/>
</dbReference>
<evidence type="ECO:0000256" key="1">
    <source>
        <dbReference type="RuleBase" id="RU363048"/>
    </source>
</evidence>
<name>A0A0E0EDL7_9ORYZ</name>
<keyword evidence="1" id="KW-0067">ATP-binding</keyword>
<dbReference type="eggNOG" id="KOG2680">
    <property type="taxonomic scope" value="Eukaryota"/>
</dbReference>
<dbReference type="GO" id="GO:0003678">
    <property type="term" value="F:DNA helicase activity"/>
    <property type="evidence" value="ECO:0007669"/>
    <property type="project" value="UniProtKB-EC"/>
</dbReference>